<dbReference type="FunFam" id="3.40.50.300:FF:000016">
    <property type="entry name" value="Oligopeptide ABC transporter ATP-binding component"/>
    <property type="match status" value="1"/>
</dbReference>
<evidence type="ECO:0000256" key="1">
    <source>
        <dbReference type="ARBA" id="ARBA00004417"/>
    </source>
</evidence>
<dbReference type="Gene3D" id="3.40.50.300">
    <property type="entry name" value="P-loop containing nucleotide triphosphate hydrolases"/>
    <property type="match status" value="1"/>
</dbReference>
<dbReference type="SMART" id="SM00382">
    <property type="entry name" value="AAA"/>
    <property type="match status" value="1"/>
</dbReference>
<dbReference type="GO" id="GO:0005886">
    <property type="term" value="C:plasma membrane"/>
    <property type="evidence" value="ECO:0007669"/>
    <property type="project" value="UniProtKB-SubCell"/>
</dbReference>
<evidence type="ECO:0000256" key="6">
    <source>
        <dbReference type="ARBA" id="ARBA00022840"/>
    </source>
</evidence>
<dbReference type="InterPro" id="IPR003593">
    <property type="entry name" value="AAA+_ATPase"/>
</dbReference>
<dbReference type="InterPro" id="IPR027417">
    <property type="entry name" value="P-loop_NTPase"/>
</dbReference>
<dbReference type="Proteomes" id="UP000477911">
    <property type="component" value="Unassembled WGS sequence"/>
</dbReference>
<dbReference type="InterPro" id="IPR050388">
    <property type="entry name" value="ABC_Ni/Peptide_Import"/>
</dbReference>
<dbReference type="InterPro" id="IPR013563">
    <property type="entry name" value="Oligopep_ABC_C"/>
</dbReference>
<evidence type="ECO:0000256" key="3">
    <source>
        <dbReference type="ARBA" id="ARBA00022448"/>
    </source>
</evidence>
<proteinExistence type="inferred from homology"/>
<keyword evidence="6 10" id="KW-0067">ATP-binding</keyword>
<sequence length="347" mass="36592">MTLSTPICASADPVSHPAPILTVSDLRIETTGPQPAALLESVSFDIRPGETLALVGESGAGKSLSALAILGLLPPDAMRVAAGQIHLGRTDLATLSARQMRAVRGGRVAMIFQDPLGCLNPVLTVGRQITEALRLHKGLRGAAARARAVELLELVRIPEPRKRLDEYPHRLSGGMRQRVMIAIALAGEPELLLADEPTTALDVTISTQIITLLRQLQADIGLSILMITHDLPAVRMIADRVAVMYSGRIVETGIADAVFAAPRHPYTQGLLSARPRGAIAAGAAPLTEIPGAVPQPNERPSGCTFRPRCPRASALCAQERPAMPPATSGSKAACHHAGTSTDHARAF</sequence>
<reference evidence="10 11" key="1">
    <citation type="submission" date="2019-12" db="EMBL/GenBank/DDBJ databases">
        <authorList>
            <person name="Li M."/>
        </authorList>
    </citation>
    <scope>NUCLEOTIDE SEQUENCE [LARGE SCALE GENOMIC DNA]</scope>
    <source>
        <strain evidence="10 11">GBMRC 2024</strain>
    </source>
</reference>
<dbReference type="PROSITE" id="PS00211">
    <property type="entry name" value="ABC_TRANSPORTER_1"/>
    <property type="match status" value="1"/>
</dbReference>
<dbReference type="GO" id="GO:0015833">
    <property type="term" value="P:peptide transport"/>
    <property type="evidence" value="ECO:0007669"/>
    <property type="project" value="InterPro"/>
</dbReference>
<evidence type="ECO:0000313" key="10">
    <source>
        <dbReference type="EMBL" id="MXN18710.1"/>
    </source>
</evidence>
<dbReference type="Pfam" id="PF00005">
    <property type="entry name" value="ABC_tran"/>
    <property type="match status" value="1"/>
</dbReference>
<feature type="region of interest" description="Disordered" evidence="8">
    <location>
        <begin position="321"/>
        <end position="347"/>
    </location>
</feature>
<gene>
    <name evidence="10" type="ORF">GR170_12745</name>
</gene>
<accession>A0A6L7G5U4</accession>
<comment type="subcellular location">
    <subcellularLocation>
        <location evidence="1">Cell inner membrane</location>
        <topology evidence="1">Peripheral membrane protein</topology>
    </subcellularLocation>
</comment>
<dbReference type="InterPro" id="IPR003439">
    <property type="entry name" value="ABC_transporter-like_ATP-bd"/>
</dbReference>
<evidence type="ECO:0000259" key="9">
    <source>
        <dbReference type="PROSITE" id="PS50893"/>
    </source>
</evidence>
<dbReference type="PROSITE" id="PS50893">
    <property type="entry name" value="ABC_TRANSPORTER_2"/>
    <property type="match status" value="1"/>
</dbReference>
<evidence type="ECO:0000256" key="2">
    <source>
        <dbReference type="ARBA" id="ARBA00005417"/>
    </source>
</evidence>
<dbReference type="CDD" id="cd03257">
    <property type="entry name" value="ABC_NikE_OppD_transporters"/>
    <property type="match status" value="1"/>
</dbReference>
<protein>
    <submittedName>
        <fullName evidence="10">ATP-binding cassette domain-containing protein</fullName>
    </submittedName>
</protein>
<name>A0A6L7G5U4_9RHOB</name>
<keyword evidence="7" id="KW-0472">Membrane</keyword>
<dbReference type="NCBIfam" id="TIGR01727">
    <property type="entry name" value="oligo_HPY"/>
    <property type="match status" value="1"/>
</dbReference>
<keyword evidence="4" id="KW-1003">Cell membrane</keyword>
<dbReference type="EMBL" id="WUMU01000015">
    <property type="protein sequence ID" value="MXN18710.1"/>
    <property type="molecule type" value="Genomic_DNA"/>
</dbReference>
<keyword evidence="11" id="KW-1185">Reference proteome</keyword>
<dbReference type="InterPro" id="IPR017871">
    <property type="entry name" value="ABC_transporter-like_CS"/>
</dbReference>
<dbReference type="GO" id="GO:0016887">
    <property type="term" value="F:ATP hydrolysis activity"/>
    <property type="evidence" value="ECO:0007669"/>
    <property type="project" value="InterPro"/>
</dbReference>
<dbReference type="SUPFAM" id="SSF52540">
    <property type="entry name" value="P-loop containing nucleoside triphosphate hydrolases"/>
    <property type="match status" value="1"/>
</dbReference>
<evidence type="ECO:0000256" key="5">
    <source>
        <dbReference type="ARBA" id="ARBA00022741"/>
    </source>
</evidence>
<keyword evidence="5" id="KW-0547">Nucleotide-binding</keyword>
<evidence type="ECO:0000256" key="8">
    <source>
        <dbReference type="SAM" id="MobiDB-lite"/>
    </source>
</evidence>
<comment type="similarity">
    <text evidence="2">Belongs to the ABC transporter superfamily.</text>
</comment>
<dbReference type="PANTHER" id="PTHR43297">
    <property type="entry name" value="OLIGOPEPTIDE TRANSPORT ATP-BINDING PROTEIN APPD"/>
    <property type="match status" value="1"/>
</dbReference>
<evidence type="ECO:0000256" key="4">
    <source>
        <dbReference type="ARBA" id="ARBA00022475"/>
    </source>
</evidence>
<dbReference type="PANTHER" id="PTHR43297:SF2">
    <property type="entry name" value="DIPEPTIDE TRANSPORT ATP-BINDING PROTEIN DPPD"/>
    <property type="match status" value="1"/>
</dbReference>
<evidence type="ECO:0000256" key="7">
    <source>
        <dbReference type="ARBA" id="ARBA00023136"/>
    </source>
</evidence>
<comment type="caution">
    <text evidence="10">The sequence shown here is derived from an EMBL/GenBank/DDBJ whole genome shotgun (WGS) entry which is preliminary data.</text>
</comment>
<evidence type="ECO:0000313" key="11">
    <source>
        <dbReference type="Proteomes" id="UP000477911"/>
    </source>
</evidence>
<feature type="domain" description="ABC transporter" evidence="9">
    <location>
        <begin position="21"/>
        <end position="271"/>
    </location>
</feature>
<keyword evidence="3" id="KW-0813">Transport</keyword>
<dbReference type="GO" id="GO:0005524">
    <property type="term" value="F:ATP binding"/>
    <property type="evidence" value="ECO:0007669"/>
    <property type="project" value="UniProtKB-KW"/>
</dbReference>
<dbReference type="AlphaFoldDB" id="A0A6L7G5U4"/>
<dbReference type="GO" id="GO:0055085">
    <property type="term" value="P:transmembrane transport"/>
    <property type="evidence" value="ECO:0007669"/>
    <property type="project" value="UniProtKB-ARBA"/>
</dbReference>
<organism evidence="10 11">
    <name type="scientific">Pseudooceanicola albus</name>
    <dbReference type="NCBI Taxonomy" id="2692189"/>
    <lineage>
        <taxon>Bacteria</taxon>
        <taxon>Pseudomonadati</taxon>
        <taxon>Pseudomonadota</taxon>
        <taxon>Alphaproteobacteria</taxon>
        <taxon>Rhodobacterales</taxon>
        <taxon>Paracoccaceae</taxon>
        <taxon>Pseudooceanicola</taxon>
    </lineage>
</organism>
<dbReference type="Pfam" id="PF08352">
    <property type="entry name" value="oligo_HPY"/>
    <property type="match status" value="1"/>
</dbReference>